<name>A0A2S9KFH4_9BURK</name>
<dbReference type="AlphaFoldDB" id="A0A2S9KFH4"/>
<dbReference type="RefSeq" id="WP_105729240.1">
    <property type="nucleotide sequence ID" value="NZ_PVLR01000017.1"/>
</dbReference>
<sequence length="298" mass="33699">MTNTAPHGLEQFRFSAKIDYLSVKGLAKGPLPELHGKAKWPRSTPGKLTVQDCSAADVHTLATLFPTALLDELEVSVDVRTAQNLPPDLQDQALQAFKSGYVAKRLKPTFSEGTNSGFRGAYDPDHKRLCPFNRRVPKGKEQLLYGHRNDGAQVKCYYKKTDNGRDLQRQERSVRVEVRLGQQGLDQHGVLHLTDLTVFKFRKQLMPYFTHVHGSRHRRVRQAKTKPLLAVLQGKQDQIDQAHWEKVGVGSFQRGGKREAAALVLKRDIELNNRIGQALGRLERSFSVKKFVREQESS</sequence>
<dbReference type="EMBL" id="PVLR01000017">
    <property type="protein sequence ID" value="PRD69192.1"/>
    <property type="molecule type" value="Genomic_DNA"/>
</dbReference>
<dbReference type="Proteomes" id="UP000238326">
    <property type="component" value="Unassembled WGS sequence"/>
</dbReference>
<proteinExistence type="predicted"/>
<evidence type="ECO:0000313" key="2">
    <source>
        <dbReference type="Proteomes" id="UP000238326"/>
    </source>
</evidence>
<protein>
    <submittedName>
        <fullName evidence="1">Uncharacterized protein</fullName>
    </submittedName>
</protein>
<dbReference type="OrthoDB" id="9989266at2"/>
<organism evidence="1 2">
    <name type="scientific">Malikia spinosa</name>
    <dbReference type="NCBI Taxonomy" id="86180"/>
    <lineage>
        <taxon>Bacteria</taxon>
        <taxon>Pseudomonadati</taxon>
        <taxon>Pseudomonadota</taxon>
        <taxon>Betaproteobacteria</taxon>
        <taxon>Burkholderiales</taxon>
        <taxon>Comamonadaceae</taxon>
        <taxon>Malikia</taxon>
    </lineage>
</organism>
<gene>
    <name evidence="1" type="ORF">C6P61_07115</name>
</gene>
<reference evidence="1 2" key="1">
    <citation type="submission" date="2018-03" db="EMBL/GenBank/DDBJ databases">
        <title>Comparative genomics illustrates the genes involved in a hyperalkaliphilic mechanisms of Serpentinomonas isolated from highly-alkaline calcium-rich serpentinized springs.</title>
        <authorList>
            <person name="Suzuki S."/>
            <person name="Ishii S."/>
            <person name="Walworth N."/>
            <person name="Bird L."/>
            <person name="Kuenen J.G."/>
            <person name="Nealson K.H."/>
        </authorList>
    </citation>
    <scope>NUCLEOTIDE SEQUENCE [LARGE SCALE GENOMIC DNA]</scope>
    <source>
        <strain evidence="1 2">83</strain>
    </source>
</reference>
<accession>A0A2S9KFH4</accession>
<evidence type="ECO:0000313" key="1">
    <source>
        <dbReference type="EMBL" id="PRD69192.1"/>
    </source>
</evidence>
<comment type="caution">
    <text evidence="1">The sequence shown here is derived from an EMBL/GenBank/DDBJ whole genome shotgun (WGS) entry which is preliminary data.</text>
</comment>
<keyword evidence="2" id="KW-1185">Reference proteome</keyword>